<dbReference type="EMBL" id="UYRS01018502">
    <property type="protein sequence ID" value="VDK36732.1"/>
    <property type="molecule type" value="Genomic_DNA"/>
</dbReference>
<protein>
    <submittedName>
        <fullName evidence="2 4">Uncharacterized protein</fullName>
    </submittedName>
</protein>
<keyword evidence="3" id="KW-1185">Reference proteome</keyword>
<sequence>MSEATHAEGTSSSMTRWSNQRKPLPSPVNGTCRRQQSASTLMNTCVSAIDRKAESGVVDPIHPLENLEHRVLFNNNCTKEGSTRNIRANNEW</sequence>
<reference evidence="4" key="1">
    <citation type="submission" date="2017-02" db="UniProtKB">
        <authorList>
            <consortium name="WormBaseParasite"/>
        </authorList>
    </citation>
    <scope>IDENTIFICATION</scope>
</reference>
<evidence type="ECO:0000313" key="3">
    <source>
        <dbReference type="Proteomes" id="UP000282613"/>
    </source>
</evidence>
<feature type="region of interest" description="Disordered" evidence="1">
    <location>
        <begin position="1"/>
        <end position="36"/>
    </location>
</feature>
<evidence type="ECO:0000313" key="4">
    <source>
        <dbReference type="WBParaSite" id="TASK_0000644901-mRNA-1"/>
    </source>
</evidence>
<dbReference type="WBParaSite" id="TASK_0000644901-mRNA-1">
    <property type="protein sequence ID" value="TASK_0000644901-mRNA-1"/>
    <property type="gene ID" value="TASK_0000644901"/>
</dbReference>
<reference evidence="2 3" key="2">
    <citation type="submission" date="2018-11" db="EMBL/GenBank/DDBJ databases">
        <authorList>
            <consortium name="Pathogen Informatics"/>
        </authorList>
    </citation>
    <scope>NUCLEOTIDE SEQUENCE [LARGE SCALE GENOMIC DNA]</scope>
</reference>
<dbReference type="Proteomes" id="UP000282613">
    <property type="component" value="Unassembled WGS sequence"/>
</dbReference>
<dbReference type="AlphaFoldDB" id="A0A0R3W805"/>
<feature type="compositionally biased region" description="Polar residues" evidence="1">
    <location>
        <begin position="8"/>
        <end position="21"/>
    </location>
</feature>
<evidence type="ECO:0000256" key="1">
    <source>
        <dbReference type="SAM" id="MobiDB-lite"/>
    </source>
</evidence>
<name>A0A0R3W805_TAEAS</name>
<evidence type="ECO:0000313" key="2">
    <source>
        <dbReference type="EMBL" id="VDK36732.1"/>
    </source>
</evidence>
<organism evidence="4">
    <name type="scientific">Taenia asiatica</name>
    <name type="common">Asian tapeworm</name>
    <dbReference type="NCBI Taxonomy" id="60517"/>
    <lineage>
        <taxon>Eukaryota</taxon>
        <taxon>Metazoa</taxon>
        <taxon>Spiralia</taxon>
        <taxon>Lophotrochozoa</taxon>
        <taxon>Platyhelminthes</taxon>
        <taxon>Cestoda</taxon>
        <taxon>Eucestoda</taxon>
        <taxon>Cyclophyllidea</taxon>
        <taxon>Taeniidae</taxon>
        <taxon>Taenia</taxon>
    </lineage>
</organism>
<proteinExistence type="predicted"/>
<accession>A0A0R3W805</accession>
<gene>
    <name evidence="2" type="ORF">TASK_LOCUS6450</name>
</gene>